<keyword evidence="3" id="KW-0479">Metal-binding</keyword>
<dbReference type="GO" id="GO:0008270">
    <property type="term" value="F:zinc ion binding"/>
    <property type="evidence" value="ECO:0007669"/>
    <property type="project" value="UniProtKB-KW"/>
</dbReference>
<evidence type="ECO:0000313" key="13">
    <source>
        <dbReference type="Proteomes" id="UP000823388"/>
    </source>
</evidence>
<dbReference type="GO" id="GO:0003677">
    <property type="term" value="F:DNA binding"/>
    <property type="evidence" value="ECO:0007669"/>
    <property type="project" value="UniProtKB-KW"/>
</dbReference>
<dbReference type="Pfam" id="PF05699">
    <property type="entry name" value="Dimer_Tnp_hAT"/>
    <property type="match status" value="1"/>
</dbReference>
<sequence length="679" mass="77604">MEFPTITPGSAPSPGSSREGPGQCVHASCAENFPQFPVACCLACFLNMFANTSESSDDSHSTQTRVRRSKVWEYFEQNLVKADDGFKAVCKYCQIRLSTKSGTSSLMTHISHHCHAIGEADRKRFVATLKKPIENFVFDPQFCRQRMIEFVIHAEIPFNKFEDPYFEPWVQSMQPTLDGVSRQTVRNDCLKKYQRMKQDLQNELQTLDCHVCLTSDKWTSIQNLGYLVITAHYITTDFKIKKKIISFKEVKYPHTGFAIEETLVSCLTEWGIRNKLFTLTVDNASNNTSACEELVYTHKHELMLEGAHLHVRCCAHILNILVQDGMKIIHEGIKKIRELLKHIVSSPSRIQAFNQIAMVNGLPTKCGIALNIPNRWNSTFRMVREALKYKVVLNSYANQNAEIAPNEQEWTKAQSICEFLETFEEATKAVSADRKPTSYMFLPLILSIKDALDNPAWQTSTVLEELAAAMRIKFEKYWGSDIDDPNQHNARRKKKDYDINLGIVIATLLDPRGKGEYVEFFYQKICKNTDQIHTCVNTALVWMKKYFVEYEQRVRRADAYSRAYTSKASDTVGSPVLAKRQLGQEFANFKSSRRKTRAPKSEIDMYFEEDCVEDIENFDILAWWKAHAEKFPVLSTMARDFLAIPLSTVPSESTFSLGGRILGESRSSLTLEMLEALVC</sequence>
<organism evidence="12 13">
    <name type="scientific">Panicum virgatum</name>
    <name type="common">Blackwell switchgrass</name>
    <dbReference type="NCBI Taxonomy" id="38727"/>
    <lineage>
        <taxon>Eukaryota</taxon>
        <taxon>Viridiplantae</taxon>
        <taxon>Streptophyta</taxon>
        <taxon>Embryophyta</taxon>
        <taxon>Tracheophyta</taxon>
        <taxon>Spermatophyta</taxon>
        <taxon>Magnoliopsida</taxon>
        <taxon>Liliopsida</taxon>
        <taxon>Poales</taxon>
        <taxon>Poaceae</taxon>
        <taxon>PACMAD clade</taxon>
        <taxon>Panicoideae</taxon>
        <taxon>Panicodae</taxon>
        <taxon>Paniceae</taxon>
        <taxon>Panicinae</taxon>
        <taxon>Panicum</taxon>
        <taxon>Panicum sect. Hiantes</taxon>
    </lineage>
</organism>
<keyword evidence="7" id="KW-0238">DNA-binding</keyword>
<evidence type="ECO:0000256" key="10">
    <source>
        <dbReference type="PROSITE-ProRule" id="PRU00027"/>
    </source>
</evidence>
<comment type="subunit">
    <text evidence="2">Homodimer.</text>
</comment>
<feature type="domain" description="BED-type" evidence="11">
    <location>
        <begin position="66"/>
        <end position="122"/>
    </location>
</feature>
<evidence type="ECO:0000259" key="11">
    <source>
        <dbReference type="PROSITE" id="PS50808"/>
    </source>
</evidence>
<evidence type="ECO:0000256" key="6">
    <source>
        <dbReference type="ARBA" id="ARBA00023015"/>
    </source>
</evidence>
<accession>A0A8T0P938</accession>
<dbReference type="InterPro" id="IPR036236">
    <property type="entry name" value="Znf_C2H2_sf"/>
</dbReference>
<evidence type="ECO:0000256" key="9">
    <source>
        <dbReference type="ARBA" id="ARBA00023242"/>
    </source>
</evidence>
<dbReference type="InterPro" id="IPR025525">
    <property type="entry name" value="hAT-like_transposase_RNase-H"/>
</dbReference>
<dbReference type="Pfam" id="PF14372">
    <property type="entry name" value="hAT-like_RNase-H"/>
    <property type="match status" value="1"/>
</dbReference>
<dbReference type="SUPFAM" id="SSF53098">
    <property type="entry name" value="Ribonuclease H-like"/>
    <property type="match status" value="1"/>
</dbReference>
<evidence type="ECO:0000256" key="4">
    <source>
        <dbReference type="ARBA" id="ARBA00022771"/>
    </source>
</evidence>
<comment type="subcellular location">
    <subcellularLocation>
        <location evidence="1">Nucleus</location>
    </subcellularLocation>
</comment>
<dbReference type="AlphaFoldDB" id="A0A8T0P938"/>
<dbReference type="InterPro" id="IPR012337">
    <property type="entry name" value="RNaseH-like_sf"/>
</dbReference>
<dbReference type="GO" id="GO:0046983">
    <property type="term" value="F:protein dimerization activity"/>
    <property type="evidence" value="ECO:0007669"/>
    <property type="project" value="InterPro"/>
</dbReference>
<dbReference type="PANTHER" id="PTHR46481:SF5">
    <property type="entry name" value="OS08G0393150 PROTEIN"/>
    <property type="match status" value="1"/>
</dbReference>
<keyword evidence="8" id="KW-0804">Transcription</keyword>
<evidence type="ECO:0000313" key="12">
    <source>
        <dbReference type="EMBL" id="KAG2557385.1"/>
    </source>
</evidence>
<evidence type="ECO:0000256" key="8">
    <source>
        <dbReference type="ARBA" id="ARBA00023163"/>
    </source>
</evidence>
<dbReference type="InterPro" id="IPR003656">
    <property type="entry name" value="Znf_BED"/>
</dbReference>
<protein>
    <recommendedName>
        <fullName evidence="11">BED-type domain-containing protein</fullName>
    </recommendedName>
</protein>
<evidence type="ECO:0000256" key="5">
    <source>
        <dbReference type="ARBA" id="ARBA00022833"/>
    </source>
</evidence>
<evidence type="ECO:0000256" key="2">
    <source>
        <dbReference type="ARBA" id="ARBA00011738"/>
    </source>
</evidence>
<dbReference type="InterPro" id="IPR008906">
    <property type="entry name" value="HATC_C_dom"/>
</dbReference>
<dbReference type="PANTHER" id="PTHR46481">
    <property type="entry name" value="ZINC FINGER BED DOMAIN-CONTAINING PROTEIN 4"/>
    <property type="match status" value="1"/>
</dbReference>
<dbReference type="SUPFAM" id="SSF57667">
    <property type="entry name" value="beta-beta-alpha zinc fingers"/>
    <property type="match status" value="1"/>
</dbReference>
<keyword evidence="4 10" id="KW-0863">Zinc-finger</keyword>
<dbReference type="SMART" id="SM00614">
    <property type="entry name" value="ZnF_BED"/>
    <property type="match status" value="1"/>
</dbReference>
<gene>
    <name evidence="12" type="ORF">PVAP13_8NG212601</name>
</gene>
<keyword evidence="5" id="KW-0862">Zinc</keyword>
<dbReference type="GO" id="GO:0005634">
    <property type="term" value="C:nucleus"/>
    <property type="evidence" value="ECO:0007669"/>
    <property type="project" value="UniProtKB-SubCell"/>
</dbReference>
<reference evidence="12" key="1">
    <citation type="submission" date="2020-05" db="EMBL/GenBank/DDBJ databases">
        <title>WGS assembly of Panicum virgatum.</title>
        <authorList>
            <person name="Lovell J.T."/>
            <person name="Jenkins J."/>
            <person name="Shu S."/>
            <person name="Juenger T.E."/>
            <person name="Schmutz J."/>
        </authorList>
    </citation>
    <scope>NUCLEOTIDE SEQUENCE</scope>
    <source>
        <strain evidence="12">AP13</strain>
    </source>
</reference>
<keyword evidence="9" id="KW-0539">Nucleus</keyword>
<dbReference type="Pfam" id="PF02892">
    <property type="entry name" value="zf-BED"/>
    <property type="match status" value="1"/>
</dbReference>
<dbReference type="PROSITE" id="PS50808">
    <property type="entry name" value="ZF_BED"/>
    <property type="match status" value="1"/>
</dbReference>
<dbReference type="Proteomes" id="UP000823388">
    <property type="component" value="Chromosome 8N"/>
</dbReference>
<dbReference type="InterPro" id="IPR052035">
    <property type="entry name" value="ZnF_BED_domain_contain"/>
</dbReference>
<keyword evidence="6" id="KW-0805">Transcription regulation</keyword>
<proteinExistence type="predicted"/>
<evidence type="ECO:0000256" key="7">
    <source>
        <dbReference type="ARBA" id="ARBA00023125"/>
    </source>
</evidence>
<name>A0A8T0P938_PANVG</name>
<dbReference type="EMBL" id="CM029052">
    <property type="protein sequence ID" value="KAG2557385.1"/>
    <property type="molecule type" value="Genomic_DNA"/>
</dbReference>
<evidence type="ECO:0000256" key="3">
    <source>
        <dbReference type="ARBA" id="ARBA00022723"/>
    </source>
</evidence>
<keyword evidence="13" id="KW-1185">Reference proteome</keyword>
<evidence type="ECO:0000256" key="1">
    <source>
        <dbReference type="ARBA" id="ARBA00004123"/>
    </source>
</evidence>
<comment type="caution">
    <text evidence="12">The sequence shown here is derived from an EMBL/GenBank/DDBJ whole genome shotgun (WGS) entry which is preliminary data.</text>
</comment>